<organism evidence="1 2">
    <name type="scientific">Leucogyrophana mollusca</name>
    <dbReference type="NCBI Taxonomy" id="85980"/>
    <lineage>
        <taxon>Eukaryota</taxon>
        <taxon>Fungi</taxon>
        <taxon>Dikarya</taxon>
        <taxon>Basidiomycota</taxon>
        <taxon>Agaricomycotina</taxon>
        <taxon>Agaricomycetes</taxon>
        <taxon>Agaricomycetidae</taxon>
        <taxon>Boletales</taxon>
        <taxon>Boletales incertae sedis</taxon>
        <taxon>Leucogyrophana</taxon>
    </lineage>
</organism>
<proteinExistence type="predicted"/>
<keyword evidence="2" id="KW-1185">Reference proteome</keyword>
<evidence type="ECO:0000313" key="1">
    <source>
        <dbReference type="EMBL" id="KAH7917360.1"/>
    </source>
</evidence>
<reference evidence="1" key="1">
    <citation type="journal article" date="2021" name="New Phytol.">
        <title>Evolutionary innovations through gain and loss of genes in the ectomycorrhizal Boletales.</title>
        <authorList>
            <person name="Wu G."/>
            <person name="Miyauchi S."/>
            <person name="Morin E."/>
            <person name="Kuo A."/>
            <person name="Drula E."/>
            <person name="Varga T."/>
            <person name="Kohler A."/>
            <person name="Feng B."/>
            <person name="Cao Y."/>
            <person name="Lipzen A."/>
            <person name="Daum C."/>
            <person name="Hundley H."/>
            <person name="Pangilinan J."/>
            <person name="Johnson J."/>
            <person name="Barry K."/>
            <person name="LaButti K."/>
            <person name="Ng V."/>
            <person name="Ahrendt S."/>
            <person name="Min B."/>
            <person name="Choi I.G."/>
            <person name="Park H."/>
            <person name="Plett J.M."/>
            <person name="Magnuson J."/>
            <person name="Spatafora J.W."/>
            <person name="Nagy L.G."/>
            <person name="Henrissat B."/>
            <person name="Grigoriev I.V."/>
            <person name="Yang Z.L."/>
            <person name="Xu J."/>
            <person name="Martin F.M."/>
        </authorList>
    </citation>
    <scope>NUCLEOTIDE SEQUENCE</scope>
    <source>
        <strain evidence="1">KUC20120723A-06</strain>
    </source>
</reference>
<sequence length="148" mass="16280">MGKGGGNNWLSGYITRGPGQRNPSVTLGGNTATWGREGVSASAQLPNPAVAPTWIRQPPPGYAIPSPGPMRWPSSRPKSLRPEKNEFKRENDPRPQDTQSKARDRRALGRAVRRGSDPGGVDACKSVRRVRTWEGREHSAVDCREEER</sequence>
<evidence type="ECO:0000313" key="2">
    <source>
        <dbReference type="Proteomes" id="UP000790709"/>
    </source>
</evidence>
<dbReference type="Proteomes" id="UP000790709">
    <property type="component" value="Unassembled WGS sequence"/>
</dbReference>
<dbReference type="EMBL" id="MU267104">
    <property type="protein sequence ID" value="KAH7917360.1"/>
    <property type="molecule type" value="Genomic_DNA"/>
</dbReference>
<gene>
    <name evidence="1" type="ORF">BV22DRAFT_1052490</name>
</gene>
<comment type="caution">
    <text evidence="1">The sequence shown here is derived from an EMBL/GenBank/DDBJ whole genome shotgun (WGS) entry which is preliminary data.</text>
</comment>
<name>A0ACB8AVW6_9AGAM</name>
<protein>
    <submittedName>
        <fullName evidence="1">Uncharacterized protein</fullName>
    </submittedName>
</protein>
<accession>A0ACB8AVW6</accession>